<proteinExistence type="predicted"/>
<sequence>MMVLMAIIVEEENDGEMELSQFHEGPLFDNLVVHDHIPDMTFFKEPSSECQEETNVEGLPLYQDAPVTVAESCLLLVAFAVRHKLSGTALEDLLELVCFHCPKPNKCVSELKEFQLFFQALKHPFIKHFYCSNTICKIYIGTSQPASGAKCPVCGTIVSCSSYFIEIPIEEQLKTILSEI</sequence>
<name>A0AAD9URS0_ACRCE</name>
<evidence type="ECO:0000313" key="2">
    <source>
        <dbReference type="Proteomes" id="UP001249851"/>
    </source>
</evidence>
<accession>A0AAD9URS0</accession>
<reference evidence="1" key="2">
    <citation type="journal article" date="2023" name="Science">
        <title>Genomic signatures of disease resistance in endangered staghorn corals.</title>
        <authorList>
            <person name="Vollmer S.V."/>
            <person name="Selwyn J.D."/>
            <person name="Despard B.A."/>
            <person name="Roesel C.L."/>
        </authorList>
    </citation>
    <scope>NUCLEOTIDE SEQUENCE</scope>
    <source>
        <strain evidence="1">K2</strain>
    </source>
</reference>
<dbReference type="Proteomes" id="UP001249851">
    <property type="component" value="Unassembled WGS sequence"/>
</dbReference>
<comment type="caution">
    <text evidence="1">The sequence shown here is derived from an EMBL/GenBank/DDBJ whole genome shotgun (WGS) entry which is preliminary data.</text>
</comment>
<keyword evidence="2" id="KW-1185">Reference proteome</keyword>
<protein>
    <submittedName>
        <fullName evidence="1">Uncharacterized protein</fullName>
    </submittedName>
</protein>
<organism evidence="1 2">
    <name type="scientific">Acropora cervicornis</name>
    <name type="common">Staghorn coral</name>
    <dbReference type="NCBI Taxonomy" id="6130"/>
    <lineage>
        <taxon>Eukaryota</taxon>
        <taxon>Metazoa</taxon>
        <taxon>Cnidaria</taxon>
        <taxon>Anthozoa</taxon>
        <taxon>Hexacorallia</taxon>
        <taxon>Scleractinia</taxon>
        <taxon>Astrocoeniina</taxon>
        <taxon>Acroporidae</taxon>
        <taxon>Acropora</taxon>
    </lineage>
</organism>
<reference evidence="1" key="1">
    <citation type="journal article" date="2023" name="G3 (Bethesda)">
        <title>Whole genome assembly and annotation of the endangered Caribbean coral Acropora cervicornis.</title>
        <authorList>
            <person name="Selwyn J.D."/>
            <person name="Vollmer S.V."/>
        </authorList>
    </citation>
    <scope>NUCLEOTIDE SEQUENCE</scope>
    <source>
        <strain evidence="1">K2</strain>
    </source>
</reference>
<gene>
    <name evidence="1" type="ORF">P5673_032447</name>
</gene>
<dbReference type="AlphaFoldDB" id="A0AAD9URS0"/>
<dbReference type="EMBL" id="JARQWQ010000179">
    <property type="protein sequence ID" value="KAK2547531.1"/>
    <property type="molecule type" value="Genomic_DNA"/>
</dbReference>
<evidence type="ECO:0000313" key="1">
    <source>
        <dbReference type="EMBL" id="KAK2547531.1"/>
    </source>
</evidence>